<comment type="similarity">
    <text evidence="2">Belongs to the DoxX family.</text>
</comment>
<evidence type="ECO:0000313" key="8">
    <source>
        <dbReference type="EMBL" id="MBE9080265.1"/>
    </source>
</evidence>
<evidence type="ECO:0000256" key="6">
    <source>
        <dbReference type="ARBA" id="ARBA00023136"/>
    </source>
</evidence>
<dbReference type="EMBL" id="JADEXG010000096">
    <property type="protein sequence ID" value="MBE9080265.1"/>
    <property type="molecule type" value="Genomic_DNA"/>
</dbReference>
<sequence length="177" mass="19211">MTISSLLTTLFKPNVVPNWRSQTAWAILRAVVGIMMIHNGLEKLANIESFAEAYVSYIGLPFPIFFSYVAAFTELIGAPLVIIGLFTRPAAFGLFSTMCVAMYHHIKVAGLSIPYLELSAVYAACFLFLAANGGGLFSTDALIINWLDNSALTTENKQTMRLEKAYTGSEAEAAAAK</sequence>
<dbReference type="GO" id="GO:0005886">
    <property type="term" value="C:plasma membrane"/>
    <property type="evidence" value="ECO:0007669"/>
    <property type="project" value="UniProtKB-SubCell"/>
</dbReference>
<evidence type="ECO:0000256" key="3">
    <source>
        <dbReference type="ARBA" id="ARBA00022475"/>
    </source>
</evidence>
<dbReference type="Proteomes" id="UP000636505">
    <property type="component" value="Unassembled WGS sequence"/>
</dbReference>
<keyword evidence="6 7" id="KW-0472">Membrane</keyword>
<evidence type="ECO:0000256" key="4">
    <source>
        <dbReference type="ARBA" id="ARBA00022692"/>
    </source>
</evidence>
<dbReference type="Pfam" id="PF07681">
    <property type="entry name" value="DoxX"/>
    <property type="match status" value="1"/>
</dbReference>
<keyword evidence="9" id="KW-1185">Reference proteome</keyword>
<keyword evidence="3" id="KW-1003">Cell membrane</keyword>
<protein>
    <submittedName>
        <fullName evidence="8">DoxX family protein</fullName>
    </submittedName>
</protein>
<evidence type="ECO:0000256" key="1">
    <source>
        <dbReference type="ARBA" id="ARBA00004651"/>
    </source>
</evidence>
<evidence type="ECO:0000256" key="5">
    <source>
        <dbReference type="ARBA" id="ARBA00022989"/>
    </source>
</evidence>
<keyword evidence="5 7" id="KW-1133">Transmembrane helix</keyword>
<name>A0A8J7ATI8_9CYAN</name>
<keyword evidence="4 7" id="KW-0812">Transmembrane</keyword>
<feature type="transmembrane region" description="Helical" evidence="7">
    <location>
        <begin position="115"/>
        <end position="137"/>
    </location>
</feature>
<dbReference type="AlphaFoldDB" id="A0A8J7ATI8"/>
<comment type="caution">
    <text evidence="8">The sequence shown here is derived from an EMBL/GenBank/DDBJ whole genome shotgun (WGS) entry which is preliminary data.</text>
</comment>
<evidence type="ECO:0000313" key="9">
    <source>
        <dbReference type="Proteomes" id="UP000636505"/>
    </source>
</evidence>
<dbReference type="PANTHER" id="PTHR33452:SF1">
    <property type="entry name" value="INNER MEMBRANE PROTEIN YPHA-RELATED"/>
    <property type="match status" value="1"/>
</dbReference>
<dbReference type="InterPro" id="IPR032808">
    <property type="entry name" value="DoxX"/>
</dbReference>
<proteinExistence type="inferred from homology"/>
<evidence type="ECO:0000256" key="2">
    <source>
        <dbReference type="ARBA" id="ARBA00006679"/>
    </source>
</evidence>
<dbReference type="InterPro" id="IPR051907">
    <property type="entry name" value="DoxX-like_oxidoreductase"/>
</dbReference>
<dbReference type="RefSeq" id="WP_193912041.1">
    <property type="nucleotide sequence ID" value="NZ_JADEXG010000096.1"/>
</dbReference>
<comment type="subcellular location">
    <subcellularLocation>
        <location evidence="1">Cell membrane</location>
        <topology evidence="1">Multi-pass membrane protein</topology>
    </subcellularLocation>
</comment>
<accession>A0A8J7ATI8</accession>
<dbReference type="PANTHER" id="PTHR33452">
    <property type="entry name" value="OXIDOREDUCTASE CATD-RELATED"/>
    <property type="match status" value="1"/>
</dbReference>
<reference evidence="8" key="1">
    <citation type="submission" date="2020-10" db="EMBL/GenBank/DDBJ databases">
        <authorList>
            <person name="Castelo-Branco R."/>
            <person name="Eusebio N."/>
            <person name="Adriana R."/>
            <person name="Vieira A."/>
            <person name="Brugerolle De Fraissinette N."/>
            <person name="Rezende De Castro R."/>
            <person name="Schneider M.P."/>
            <person name="Vasconcelos V."/>
            <person name="Leao P.N."/>
        </authorList>
    </citation>
    <scope>NUCLEOTIDE SEQUENCE</scope>
    <source>
        <strain evidence="8">LEGE 07310</strain>
    </source>
</reference>
<evidence type="ECO:0000256" key="7">
    <source>
        <dbReference type="SAM" id="Phobius"/>
    </source>
</evidence>
<organism evidence="8 9">
    <name type="scientific">Vasconcelosia minhoensis LEGE 07310</name>
    <dbReference type="NCBI Taxonomy" id="915328"/>
    <lineage>
        <taxon>Bacteria</taxon>
        <taxon>Bacillati</taxon>
        <taxon>Cyanobacteriota</taxon>
        <taxon>Cyanophyceae</taxon>
        <taxon>Nodosilineales</taxon>
        <taxon>Cymatolegaceae</taxon>
        <taxon>Vasconcelosia</taxon>
        <taxon>Vasconcelosia minhoensis</taxon>
    </lineage>
</organism>
<gene>
    <name evidence="8" type="ORF">IQ241_23755</name>
</gene>